<evidence type="ECO:0000313" key="3">
    <source>
        <dbReference type="Proteomes" id="UP001365405"/>
    </source>
</evidence>
<dbReference type="RefSeq" id="WP_341413159.1">
    <property type="nucleotide sequence ID" value="NZ_JBBUTH010000011.1"/>
</dbReference>
<dbReference type="InterPro" id="IPR002686">
    <property type="entry name" value="Transposase_17"/>
</dbReference>
<sequence length="231" mass="24995">MARLPRLAVPGLAHLVTLAGHNQQPVFVDDEDRRAFLAALREAAVPRRVAVLGWALADAHVHLLLRPEAAADLSGAMQALGRRYVAGFNHRHGRSGTLWAGRYRAAVVQPGEPLLEAMLFLDTHALRAGSVAAPEDDVWSSVRAHLGLARDALLTEGPDWWALGNTPFEREAAWRRRIDEGLSLARAVALGTASRGGWALGDAAFLAALAEQGDRPLQPRRRGRPARPPVP</sequence>
<dbReference type="SMART" id="SM01321">
    <property type="entry name" value="Y1_Tnp"/>
    <property type="match status" value="1"/>
</dbReference>
<dbReference type="SUPFAM" id="SSF143422">
    <property type="entry name" value="Transposase IS200-like"/>
    <property type="match status" value="1"/>
</dbReference>
<comment type="caution">
    <text evidence="2">The sequence shown here is derived from an EMBL/GenBank/DDBJ whole genome shotgun (WGS) entry which is preliminary data.</text>
</comment>
<evidence type="ECO:0000259" key="1">
    <source>
        <dbReference type="SMART" id="SM01321"/>
    </source>
</evidence>
<dbReference type="EMBL" id="JBBUTH010000011">
    <property type="protein sequence ID" value="MEK8053424.1"/>
    <property type="molecule type" value="Genomic_DNA"/>
</dbReference>
<keyword evidence="3" id="KW-1185">Reference proteome</keyword>
<name>A0ABU9CNM5_9BURK</name>
<dbReference type="Pfam" id="PF01797">
    <property type="entry name" value="Y1_Tnp"/>
    <property type="match status" value="1"/>
</dbReference>
<proteinExistence type="predicted"/>
<feature type="domain" description="Transposase IS200-like" evidence="1">
    <location>
        <begin position="9"/>
        <end position="124"/>
    </location>
</feature>
<dbReference type="InterPro" id="IPR036515">
    <property type="entry name" value="Transposase_17_sf"/>
</dbReference>
<reference evidence="2 3" key="1">
    <citation type="submission" date="2024-04" db="EMBL/GenBank/DDBJ databases">
        <title>Novel species of the genus Ideonella isolated from streams.</title>
        <authorList>
            <person name="Lu H."/>
        </authorList>
    </citation>
    <scope>NUCLEOTIDE SEQUENCE [LARGE SCALE GENOMIC DNA]</scope>
    <source>
        <strain evidence="2 3">DXS22W</strain>
    </source>
</reference>
<dbReference type="Gene3D" id="3.30.70.1290">
    <property type="entry name" value="Transposase IS200-like"/>
    <property type="match status" value="1"/>
</dbReference>
<evidence type="ECO:0000313" key="2">
    <source>
        <dbReference type="EMBL" id="MEK8053424.1"/>
    </source>
</evidence>
<dbReference type="Proteomes" id="UP001365405">
    <property type="component" value="Unassembled WGS sequence"/>
</dbReference>
<organism evidence="2 3">
    <name type="scientific">Pseudaquabacterium inlustre</name>
    <dbReference type="NCBI Taxonomy" id="2984192"/>
    <lineage>
        <taxon>Bacteria</taxon>
        <taxon>Pseudomonadati</taxon>
        <taxon>Pseudomonadota</taxon>
        <taxon>Betaproteobacteria</taxon>
        <taxon>Burkholderiales</taxon>
        <taxon>Sphaerotilaceae</taxon>
        <taxon>Pseudaquabacterium</taxon>
    </lineage>
</organism>
<protein>
    <submittedName>
        <fullName evidence="2">Transposase</fullName>
    </submittedName>
</protein>
<dbReference type="PANTHER" id="PTHR34322:SF2">
    <property type="entry name" value="TRANSPOSASE IS200-LIKE DOMAIN-CONTAINING PROTEIN"/>
    <property type="match status" value="1"/>
</dbReference>
<accession>A0ABU9CNM5</accession>
<gene>
    <name evidence="2" type="ORF">AACH10_24415</name>
</gene>
<dbReference type="PANTHER" id="PTHR34322">
    <property type="entry name" value="TRANSPOSASE, Y1_TNP DOMAIN-CONTAINING"/>
    <property type="match status" value="1"/>
</dbReference>